<dbReference type="Pfam" id="PF04471">
    <property type="entry name" value="Mrr_cat"/>
    <property type="match status" value="1"/>
</dbReference>
<dbReference type="RefSeq" id="WP_015817615.1">
    <property type="nucleotide sequence ID" value="NC_012997.1"/>
</dbReference>
<dbReference type="GO" id="GO:0009307">
    <property type="term" value="P:DNA restriction-modification system"/>
    <property type="evidence" value="ECO:0007669"/>
    <property type="project" value="InterPro"/>
</dbReference>
<evidence type="ECO:0000313" key="3">
    <source>
        <dbReference type="EMBL" id="ACR11503.1"/>
    </source>
</evidence>
<dbReference type="STRING" id="377629.TERTU_2394"/>
<dbReference type="InterPro" id="IPR025745">
    <property type="entry name" value="Mrr-like_N_dom"/>
</dbReference>
<dbReference type="Pfam" id="PF14338">
    <property type="entry name" value="Mrr_N"/>
    <property type="match status" value="1"/>
</dbReference>
<name>C5BKD0_TERTT</name>
<dbReference type="OrthoDB" id="9803736at2"/>
<dbReference type="PANTHER" id="PTHR30015">
    <property type="entry name" value="MRR RESTRICTION SYSTEM PROTEIN"/>
    <property type="match status" value="1"/>
</dbReference>
<dbReference type="PANTHER" id="PTHR30015:SF7">
    <property type="entry name" value="TYPE IV METHYL-DIRECTED RESTRICTION ENZYME ECOKMRR"/>
    <property type="match status" value="1"/>
</dbReference>
<accession>C5BKD0</accession>
<dbReference type="HOGENOM" id="CLU_063822_2_0_6"/>
<dbReference type="InterPro" id="IPR011856">
    <property type="entry name" value="tRNA_endonuc-like_dom_sf"/>
</dbReference>
<dbReference type="GO" id="GO:0003677">
    <property type="term" value="F:DNA binding"/>
    <property type="evidence" value="ECO:0007669"/>
    <property type="project" value="InterPro"/>
</dbReference>
<evidence type="ECO:0000259" key="2">
    <source>
        <dbReference type="Pfam" id="PF14338"/>
    </source>
</evidence>
<feature type="domain" description="Restriction system protein Mrr-like N-terminal" evidence="2">
    <location>
        <begin position="5"/>
        <end position="90"/>
    </location>
</feature>
<evidence type="ECO:0000259" key="1">
    <source>
        <dbReference type="Pfam" id="PF04471"/>
    </source>
</evidence>
<gene>
    <name evidence="3" type="primary">mrr</name>
    <name evidence="3" type="ordered locus">TERTU_2394</name>
</gene>
<organism evidence="3 4">
    <name type="scientific">Teredinibacter turnerae (strain ATCC 39867 / T7901)</name>
    <dbReference type="NCBI Taxonomy" id="377629"/>
    <lineage>
        <taxon>Bacteria</taxon>
        <taxon>Pseudomonadati</taxon>
        <taxon>Pseudomonadota</taxon>
        <taxon>Gammaproteobacteria</taxon>
        <taxon>Cellvibrionales</taxon>
        <taxon>Cellvibrionaceae</taxon>
        <taxon>Teredinibacter</taxon>
    </lineage>
</organism>
<dbReference type="InterPro" id="IPR052906">
    <property type="entry name" value="Type_IV_Methyl-Rstrct_Enzyme"/>
</dbReference>
<proteinExistence type="predicted"/>
<dbReference type="Gene3D" id="3.40.1350.10">
    <property type="match status" value="1"/>
</dbReference>
<dbReference type="InterPro" id="IPR011335">
    <property type="entry name" value="Restrct_endonuc-II-like"/>
</dbReference>
<dbReference type="AlphaFoldDB" id="C5BKD0"/>
<dbReference type="GO" id="GO:0015666">
    <property type="term" value="F:restriction endodeoxyribonuclease activity"/>
    <property type="evidence" value="ECO:0007669"/>
    <property type="project" value="TreeGrafter"/>
</dbReference>
<keyword evidence="4" id="KW-1185">Reference proteome</keyword>
<dbReference type="eggNOG" id="COG1715">
    <property type="taxonomic scope" value="Bacteria"/>
</dbReference>
<dbReference type="SUPFAM" id="SSF52980">
    <property type="entry name" value="Restriction endonuclease-like"/>
    <property type="match status" value="1"/>
</dbReference>
<dbReference type="EMBL" id="CP001614">
    <property type="protein sequence ID" value="ACR11503.1"/>
    <property type="molecule type" value="Genomic_DNA"/>
</dbReference>
<sequence length="303" mass="34205">MIPDFQSCMRPLLASVSDGQIHRFNESFEQVCMHFQLTEDEQAEKLPSGKQTIIRNRIAWARTYLNKAGLLTAPGRSQLQITDRGQAALQQEPERIDVRFLKQFPEFVEFHTAKPKANKTVVVDDNDTEDTDPTERLEEAYSEIRQELIDEVLRAVKQQSPQFLEKLVVELMQAMGYGGWSKESGQATQYTADGGIDGLINEDPLGLDTIYLQAKRYEDSTIGREAIQAFSGALDMQRAHKGVFITTSKFSKGALEYVSMIQKKIILIDGAKLATLMIKHNLGVSVKETYEIKALDTDFFSED</sequence>
<dbReference type="REBASE" id="21457">
    <property type="entry name" value="TtuTMrrP"/>
</dbReference>
<dbReference type="InterPro" id="IPR007560">
    <property type="entry name" value="Restrct_endonuc_IV_Mrr"/>
</dbReference>
<feature type="domain" description="Restriction endonuclease type IV Mrr" evidence="1">
    <location>
        <begin position="157"/>
        <end position="277"/>
    </location>
</feature>
<protein>
    <submittedName>
        <fullName evidence="3">Mrr restriction system protein</fullName>
    </submittedName>
</protein>
<dbReference type="Proteomes" id="UP000009080">
    <property type="component" value="Chromosome"/>
</dbReference>
<reference evidence="3 4" key="1">
    <citation type="journal article" date="2009" name="PLoS ONE">
        <title>The complete genome of Teredinibacter turnerae T7901: an intracellular endosymbiont of marine wood-boring bivalves (shipworms).</title>
        <authorList>
            <person name="Yang J.C."/>
            <person name="Madupu R."/>
            <person name="Durkin A.S."/>
            <person name="Ekborg N.A."/>
            <person name="Pedamallu C.S."/>
            <person name="Hostetler J.B."/>
            <person name="Radune D."/>
            <person name="Toms B.S."/>
            <person name="Henrissat B."/>
            <person name="Coutinho P.M."/>
            <person name="Schwarz S."/>
            <person name="Field L."/>
            <person name="Trindade-Silva A.E."/>
            <person name="Soares C.A.G."/>
            <person name="Elshahawi S."/>
            <person name="Hanora A."/>
            <person name="Schmidt E.W."/>
            <person name="Haygood M.G."/>
            <person name="Posfai J."/>
            <person name="Benner J."/>
            <person name="Madinger C."/>
            <person name="Nove J."/>
            <person name="Anton B."/>
            <person name="Chaudhary K."/>
            <person name="Foster J."/>
            <person name="Holman A."/>
            <person name="Kumar S."/>
            <person name="Lessard P.A."/>
            <person name="Luyten Y.A."/>
            <person name="Slatko B."/>
            <person name="Wood N."/>
            <person name="Wu B."/>
            <person name="Teplitski M."/>
            <person name="Mougous J.D."/>
            <person name="Ward N."/>
            <person name="Eisen J.A."/>
            <person name="Badger J.H."/>
            <person name="Distel D.L."/>
        </authorList>
    </citation>
    <scope>NUCLEOTIDE SEQUENCE [LARGE SCALE GENOMIC DNA]</scope>
    <source>
        <strain evidence="4">ATCC 39867 / T7901</strain>
    </source>
</reference>
<evidence type="ECO:0000313" key="4">
    <source>
        <dbReference type="Proteomes" id="UP000009080"/>
    </source>
</evidence>
<dbReference type="KEGG" id="ttu:TERTU_2394"/>